<dbReference type="Gene3D" id="3.40.30.10">
    <property type="entry name" value="Glutaredoxin"/>
    <property type="match status" value="1"/>
</dbReference>
<dbReference type="SUPFAM" id="SSF52833">
    <property type="entry name" value="Thioredoxin-like"/>
    <property type="match status" value="1"/>
</dbReference>
<keyword evidence="7" id="KW-0472">Membrane</keyword>
<dbReference type="PANTHER" id="PTHR48056:SF38">
    <property type="entry name" value="LEUCINE-RICH REPEAT RECEPTOR-LIKE SERINE_THREONINE-PROTEIN KINASE BAM1"/>
    <property type="match status" value="1"/>
</dbReference>
<dbReference type="InterPro" id="IPR001611">
    <property type="entry name" value="Leu-rich_rpt"/>
</dbReference>
<dbReference type="Gene3D" id="3.80.10.10">
    <property type="entry name" value="Ribonuclease Inhibitor"/>
    <property type="match status" value="1"/>
</dbReference>
<keyword evidence="10" id="KW-0808">Transferase</keyword>
<dbReference type="GO" id="GO:0033612">
    <property type="term" value="F:receptor serine/threonine kinase binding"/>
    <property type="evidence" value="ECO:0007669"/>
    <property type="project" value="TreeGrafter"/>
</dbReference>
<feature type="region of interest" description="Disordered" evidence="9">
    <location>
        <begin position="73"/>
        <end position="100"/>
    </location>
</feature>
<evidence type="ECO:0000256" key="4">
    <source>
        <dbReference type="ARBA" id="ARBA00022729"/>
    </source>
</evidence>
<comment type="caution">
    <text evidence="10">The sequence shown here is derived from an EMBL/GenBank/DDBJ whole genome shotgun (WGS) entry which is preliminary data.</text>
</comment>
<dbReference type="GO" id="GO:0016301">
    <property type="term" value="F:kinase activity"/>
    <property type="evidence" value="ECO:0007669"/>
    <property type="project" value="UniProtKB-KW"/>
</dbReference>
<reference evidence="10 11" key="1">
    <citation type="journal article" date="2019" name="Plant Biotechnol. J.">
        <title>The red bayberry genome and genetic basis of sex determination.</title>
        <authorList>
            <person name="Jia H.M."/>
            <person name="Jia H.J."/>
            <person name="Cai Q.L."/>
            <person name="Wang Y."/>
            <person name="Zhao H.B."/>
            <person name="Yang W.F."/>
            <person name="Wang G.Y."/>
            <person name="Li Y.H."/>
            <person name="Zhan D.L."/>
            <person name="Shen Y.T."/>
            <person name="Niu Q.F."/>
            <person name="Chang L."/>
            <person name="Qiu J."/>
            <person name="Zhao L."/>
            <person name="Xie H.B."/>
            <person name="Fu W.Y."/>
            <person name="Jin J."/>
            <person name="Li X.W."/>
            <person name="Jiao Y."/>
            <person name="Zhou C.C."/>
            <person name="Tu T."/>
            <person name="Chai C.Y."/>
            <person name="Gao J.L."/>
            <person name="Fan L.J."/>
            <person name="van de Weg E."/>
            <person name="Wang J.Y."/>
            <person name="Gao Z.S."/>
        </authorList>
    </citation>
    <scope>NUCLEOTIDE SEQUENCE [LARGE SCALE GENOMIC DNA]</scope>
    <source>
        <tissue evidence="10">Leaves</tissue>
    </source>
</reference>
<keyword evidence="3" id="KW-0812">Transmembrane</keyword>
<dbReference type="OrthoDB" id="1939111at2759"/>
<evidence type="ECO:0000313" key="10">
    <source>
        <dbReference type="EMBL" id="KAB1222617.1"/>
    </source>
</evidence>
<evidence type="ECO:0000313" key="11">
    <source>
        <dbReference type="Proteomes" id="UP000516437"/>
    </source>
</evidence>
<dbReference type="InterPro" id="IPR036249">
    <property type="entry name" value="Thioredoxin-like_sf"/>
</dbReference>
<dbReference type="AlphaFoldDB" id="A0A6A1WFG3"/>
<keyword evidence="8" id="KW-0325">Glycoprotein</keyword>
<keyword evidence="5" id="KW-0677">Repeat</keyword>
<evidence type="ECO:0000256" key="1">
    <source>
        <dbReference type="ARBA" id="ARBA00004167"/>
    </source>
</evidence>
<organism evidence="10 11">
    <name type="scientific">Morella rubra</name>
    <name type="common">Chinese bayberry</name>
    <dbReference type="NCBI Taxonomy" id="262757"/>
    <lineage>
        <taxon>Eukaryota</taxon>
        <taxon>Viridiplantae</taxon>
        <taxon>Streptophyta</taxon>
        <taxon>Embryophyta</taxon>
        <taxon>Tracheophyta</taxon>
        <taxon>Spermatophyta</taxon>
        <taxon>Magnoliopsida</taxon>
        <taxon>eudicotyledons</taxon>
        <taxon>Gunneridae</taxon>
        <taxon>Pentapetalae</taxon>
        <taxon>rosids</taxon>
        <taxon>fabids</taxon>
        <taxon>Fagales</taxon>
        <taxon>Myricaceae</taxon>
        <taxon>Morella</taxon>
    </lineage>
</organism>
<proteinExistence type="predicted"/>
<evidence type="ECO:0000256" key="2">
    <source>
        <dbReference type="ARBA" id="ARBA00022614"/>
    </source>
</evidence>
<dbReference type="PANTHER" id="PTHR48056">
    <property type="entry name" value="LRR RECEPTOR-LIKE SERINE/THREONINE-PROTEIN KINASE-RELATED"/>
    <property type="match status" value="1"/>
</dbReference>
<dbReference type="FunFam" id="3.80.10.10:FF:000453">
    <property type="entry name" value="Leucine-rich receptor-like protein kinase family protein"/>
    <property type="match status" value="1"/>
</dbReference>
<dbReference type="InterPro" id="IPR050647">
    <property type="entry name" value="Plant_LRR-RLKs"/>
</dbReference>
<dbReference type="Pfam" id="PF00560">
    <property type="entry name" value="LRR_1"/>
    <property type="match status" value="2"/>
</dbReference>
<dbReference type="GO" id="GO:0006952">
    <property type="term" value="P:defense response"/>
    <property type="evidence" value="ECO:0007669"/>
    <property type="project" value="UniProtKB-ARBA"/>
</dbReference>
<keyword evidence="10" id="KW-0675">Receptor</keyword>
<protein>
    <submittedName>
        <fullName evidence="10">Receptor-like protein kinase HAIKU2</fullName>
    </submittedName>
</protein>
<keyword evidence="11" id="KW-1185">Reference proteome</keyword>
<name>A0A6A1WFG3_9ROSI</name>
<sequence length="334" mass="36008">MQVAKKSGIRLDSTVAITGDAAATTAAVELGSPYETVRKLAACNAVVVFSMSGCCMCTVAKQLLFGLGVGPTLSSSTSMPRALTSRPSSTSSAQTDSSRSRQSLLAASSWAAWRPSWPATSMAPWCLSSRTLGLFGSDFISEISHIIKLEDDRTVLINSPTIRSSILHSTMAFIATSCRHACASVAPIRLCNSNGGGAVDWLYLSNCNIQGTIPTGIGSLTGLIDLELADNNMTGEIPAEIGNLINLWQLEMYNNSFTGKLPVGLRILMKLEMFDASMNSLEGDLSELRFLNNLMRLQLFQNNLFGQVPVELGEFKKLVNLFLYDRFPKSLSAE</sequence>
<gene>
    <name evidence="10" type="ORF">CJ030_MR2G000398</name>
</gene>
<dbReference type="InterPro" id="IPR032675">
    <property type="entry name" value="LRR_dom_sf"/>
</dbReference>
<dbReference type="GO" id="GO:0016020">
    <property type="term" value="C:membrane"/>
    <property type="evidence" value="ECO:0007669"/>
    <property type="project" value="UniProtKB-SubCell"/>
</dbReference>
<evidence type="ECO:0000256" key="8">
    <source>
        <dbReference type="ARBA" id="ARBA00023180"/>
    </source>
</evidence>
<dbReference type="GO" id="GO:0051707">
    <property type="term" value="P:response to other organism"/>
    <property type="evidence" value="ECO:0007669"/>
    <property type="project" value="UniProtKB-ARBA"/>
</dbReference>
<keyword evidence="10" id="KW-0418">Kinase</keyword>
<evidence type="ECO:0000256" key="7">
    <source>
        <dbReference type="ARBA" id="ARBA00023136"/>
    </source>
</evidence>
<dbReference type="EMBL" id="RXIC02000020">
    <property type="protein sequence ID" value="KAB1222617.1"/>
    <property type="molecule type" value="Genomic_DNA"/>
</dbReference>
<evidence type="ECO:0000256" key="3">
    <source>
        <dbReference type="ARBA" id="ARBA00022692"/>
    </source>
</evidence>
<keyword evidence="2" id="KW-0433">Leucine-rich repeat</keyword>
<keyword evidence="6" id="KW-1133">Transmembrane helix</keyword>
<evidence type="ECO:0000256" key="9">
    <source>
        <dbReference type="SAM" id="MobiDB-lite"/>
    </source>
</evidence>
<evidence type="ECO:0000256" key="5">
    <source>
        <dbReference type="ARBA" id="ARBA00022737"/>
    </source>
</evidence>
<dbReference type="SUPFAM" id="SSF52058">
    <property type="entry name" value="L domain-like"/>
    <property type="match status" value="1"/>
</dbReference>
<dbReference type="GO" id="GO:0009791">
    <property type="term" value="P:post-embryonic development"/>
    <property type="evidence" value="ECO:0007669"/>
    <property type="project" value="UniProtKB-ARBA"/>
</dbReference>
<accession>A0A6A1WFG3</accession>
<keyword evidence="4" id="KW-0732">Signal</keyword>
<evidence type="ECO:0000256" key="6">
    <source>
        <dbReference type="ARBA" id="ARBA00022989"/>
    </source>
</evidence>
<dbReference type="Proteomes" id="UP000516437">
    <property type="component" value="Chromosome 2"/>
</dbReference>
<comment type="subcellular location">
    <subcellularLocation>
        <location evidence="1">Membrane</location>
        <topology evidence="1">Single-pass membrane protein</topology>
    </subcellularLocation>
</comment>
<feature type="compositionally biased region" description="Low complexity" evidence="9">
    <location>
        <begin position="84"/>
        <end position="100"/>
    </location>
</feature>